<dbReference type="GO" id="GO:0034975">
    <property type="term" value="P:protein folding in endoplasmic reticulum"/>
    <property type="evidence" value="ECO:0007669"/>
    <property type="project" value="TreeGrafter"/>
</dbReference>
<dbReference type="InterPro" id="IPR036869">
    <property type="entry name" value="J_dom_sf"/>
</dbReference>
<comment type="subcellular location">
    <subcellularLocation>
        <location evidence="1">Endoplasmic reticulum</location>
    </subcellularLocation>
</comment>
<keyword evidence="9" id="KW-1185">Reference proteome</keyword>
<name>A0A165D105_9BASI</name>
<dbReference type="Pfam" id="PF13432">
    <property type="entry name" value="TPR_16"/>
    <property type="match status" value="1"/>
</dbReference>
<dbReference type="InParanoid" id="A0A165D105"/>
<dbReference type="Gene3D" id="1.10.287.110">
    <property type="entry name" value="DnaJ domain"/>
    <property type="match status" value="1"/>
</dbReference>
<dbReference type="GO" id="GO:0005783">
    <property type="term" value="C:endoplasmic reticulum"/>
    <property type="evidence" value="ECO:0007669"/>
    <property type="project" value="UniProtKB-SubCell"/>
</dbReference>
<dbReference type="InterPro" id="IPR051727">
    <property type="entry name" value="DnaJ_C3_Co-chaperones"/>
</dbReference>
<evidence type="ECO:0000313" key="9">
    <source>
        <dbReference type="Proteomes" id="UP000076842"/>
    </source>
</evidence>
<evidence type="ECO:0000259" key="7">
    <source>
        <dbReference type="PROSITE" id="PS50076"/>
    </source>
</evidence>
<feature type="repeat" description="TPR" evidence="4">
    <location>
        <begin position="69"/>
        <end position="102"/>
    </location>
</feature>
<dbReference type="InterPro" id="IPR019734">
    <property type="entry name" value="TPR_rpt"/>
</dbReference>
<feature type="region of interest" description="Disordered" evidence="5">
    <location>
        <begin position="484"/>
        <end position="543"/>
    </location>
</feature>
<dbReference type="SMART" id="SM00028">
    <property type="entry name" value="TPR"/>
    <property type="match status" value="4"/>
</dbReference>
<dbReference type="Pfam" id="PF00226">
    <property type="entry name" value="DnaJ"/>
    <property type="match status" value="1"/>
</dbReference>
<dbReference type="Gene3D" id="1.25.40.10">
    <property type="entry name" value="Tetratricopeptide repeat domain"/>
    <property type="match status" value="1"/>
</dbReference>
<feature type="chain" id="PRO_5007856320" description="J domain-containing protein" evidence="6">
    <location>
        <begin position="19"/>
        <end position="543"/>
    </location>
</feature>
<dbReference type="InterPro" id="IPR011990">
    <property type="entry name" value="TPR-like_helical_dom_sf"/>
</dbReference>
<feature type="compositionally biased region" description="Low complexity" evidence="5">
    <location>
        <begin position="505"/>
        <end position="521"/>
    </location>
</feature>
<dbReference type="SUPFAM" id="SSF46565">
    <property type="entry name" value="Chaperone J-domain"/>
    <property type="match status" value="1"/>
</dbReference>
<dbReference type="SMART" id="SM00271">
    <property type="entry name" value="DnaJ"/>
    <property type="match status" value="1"/>
</dbReference>
<dbReference type="GO" id="GO:0051787">
    <property type="term" value="F:misfolded protein binding"/>
    <property type="evidence" value="ECO:0007669"/>
    <property type="project" value="TreeGrafter"/>
</dbReference>
<reference evidence="8 9" key="1">
    <citation type="journal article" date="2016" name="Mol. Biol. Evol.">
        <title>Comparative Genomics of Early-Diverging Mushroom-Forming Fungi Provides Insights into the Origins of Lignocellulose Decay Capabilities.</title>
        <authorList>
            <person name="Nagy L.G."/>
            <person name="Riley R."/>
            <person name="Tritt A."/>
            <person name="Adam C."/>
            <person name="Daum C."/>
            <person name="Floudas D."/>
            <person name="Sun H."/>
            <person name="Yadav J.S."/>
            <person name="Pangilinan J."/>
            <person name="Larsson K.H."/>
            <person name="Matsuura K."/>
            <person name="Barry K."/>
            <person name="Labutti K."/>
            <person name="Kuo R."/>
            <person name="Ohm R.A."/>
            <person name="Bhattacharya S.S."/>
            <person name="Shirouzu T."/>
            <person name="Yoshinaga Y."/>
            <person name="Martin F.M."/>
            <person name="Grigoriev I.V."/>
            <person name="Hibbett D.S."/>
        </authorList>
    </citation>
    <scope>NUCLEOTIDE SEQUENCE [LARGE SCALE GENOMIC DNA]</scope>
    <source>
        <strain evidence="8 9">HHB12733</strain>
    </source>
</reference>
<dbReference type="Pfam" id="PF14559">
    <property type="entry name" value="TPR_19"/>
    <property type="match status" value="1"/>
</dbReference>
<dbReference type="STRING" id="1353952.A0A165D105"/>
<keyword evidence="2 6" id="KW-0732">Signal</keyword>
<keyword evidence="4" id="KW-0802">TPR repeat</keyword>
<dbReference type="OrthoDB" id="1726119at2759"/>
<evidence type="ECO:0000256" key="6">
    <source>
        <dbReference type="SAM" id="SignalP"/>
    </source>
</evidence>
<evidence type="ECO:0000256" key="5">
    <source>
        <dbReference type="SAM" id="MobiDB-lite"/>
    </source>
</evidence>
<dbReference type="EMBL" id="KV424089">
    <property type="protein sequence ID" value="KZT51829.1"/>
    <property type="molecule type" value="Genomic_DNA"/>
</dbReference>
<keyword evidence="3" id="KW-0256">Endoplasmic reticulum</keyword>
<dbReference type="AlphaFoldDB" id="A0A165D105"/>
<evidence type="ECO:0000256" key="2">
    <source>
        <dbReference type="ARBA" id="ARBA00022729"/>
    </source>
</evidence>
<feature type="domain" description="J" evidence="7">
    <location>
        <begin position="428"/>
        <end position="489"/>
    </location>
</feature>
<dbReference type="PANTHER" id="PTHR44140">
    <property type="entry name" value="LD25575P"/>
    <property type="match status" value="1"/>
</dbReference>
<dbReference type="Proteomes" id="UP000076842">
    <property type="component" value="Unassembled WGS sequence"/>
</dbReference>
<dbReference type="InterPro" id="IPR001623">
    <property type="entry name" value="DnaJ_domain"/>
</dbReference>
<dbReference type="PANTHER" id="PTHR44140:SF2">
    <property type="entry name" value="LD25575P"/>
    <property type="match status" value="1"/>
</dbReference>
<dbReference type="GO" id="GO:0051087">
    <property type="term" value="F:protein-folding chaperone binding"/>
    <property type="evidence" value="ECO:0007669"/>
    <property type="project" value="TreeGrafter"/>
</dbReference>
<evidence type="ECO:0000256" key="1">
    <source>
        <dbReference type="ARBA" id="ARBA00004240"/>
    </source>
</evidence>
<feature type="signal peptide" evidence="6">
    <location>
        <begin position="1"/>
        <end position="18"/>
    </location>
</feature>
<dbReference type="PROSITE" id="PS50076">
    <property type="entry name" value="DNAJ_2"/>
    <property type="match status" value="1"/>
</dbReference>
<evidence type="ECO:0000256" key="3">
    <source>
        <dbReference type="ARBA" id="ARBA00022824"/>
    </source>
</evidence>
<dbReference type="PROSITE" id="PS50005">
    <property type="entry name" value="TPR"/>
    <property type="match status" value="2"/>
</dbReference>
<proteinExistence type="predicted"/>
<gene>
    <name evidence="8" type="ORF">CALCODRAFT_503074</name>
</gene>
<dbReference type="CDD" id="cd06257">
    <property type="entry name" value="DnaJ"/>
    <property type="match status" value="1"/>
</dbReference>
<evidence type="ECO:0000256" key="4">
    <source>
        <dbReference type="PROSITE-ProRule" id="PRU00339"/>
    </source>
</evidence>
<accession>A0A165D105</accession>
<dbReference type="PRINTS" id="PR00625">
    <property type="entry name" value="JDOMAIN"/>
</dbReference>
<dbReference type="SUPFAM" id="SSF48452">
    <property type="entry name" value="TPR-like"/>
    <property type="match status" value="1"/>
</dbReference>
<sequence length="543" mass="59997">MRIPRLPLLLLLALSGWAQQSQLSDTSSPLLQRANTLLSTGQYGDAVSALSELISNPALLAADPGTPEYLLYYKRATAYYSLSRYQQALEDYRKVYELNGGMYRVLLQEARCHVSSGQFAAARAALRTYNTRFESDPANRTQGKEKDPDATTLVFDIAEAEQGEKKARMAVKAKGWAMCTAATGEVLRVASHWTEIRQLRAECELSDGAVEDAVSDYTRLAMLRPADTGLTLRLSTLTFFLLSNPTTPAISHVKTCLHSDPENSACLKAHRALKSLQKALDKARNLKEGSKWASLKRELDGPEGLLHRFDEEMNAAFSKLQPPLPPNLKPEQLSQPRIELLSWLCESYTRTSSAQYGEAHYRALLALRPESIEALVGLGELALEKEEYDEAVRLLQQAWEAEGRLRQGDTADRLRIAQSRLKQSKQKDYYKILSVARDADERTIKKAYRRAAKEAHPDKGGSEARMAAVNEAYEVLSKPELKERYDAGDDPNDPTSGHGPGGGQPFFFHGGAQGNPFAQFFQGGGGGGSPFGQGGFQFQYGRA</sequence>
<protein>
    <recommendedName>
        <fullName evidence="7">J domain-containing protein</fullName>
    </recommendedName>
</protein>
<feature type="repeat" description="TPR" evidence="4">
    <location>
        <begin position="372"/>
        <end position="405"/>
    </location>
</feature>
<organism evidence="8 9">
    <name type="scientific">Calocera cornea HHB12733</name>
    <dbReference type="NCBI Taxonomy" id="1353952"/>
    <lineage>
        <taxon>Eukaryota</taxon>
        <taxon>Fungi</taxon>
        <taxon>Dikarya</taxon>
        <taxon>Basidiomycota</taxon>
        <taxon>Agaricomycotina</taxon>
        <taxon>Dacrymycetes</taxon>
        <taxon>Dacrymycetales</taxon>
        <taxon>Dacrymycetaceae</taxon>
        <taxon>Calocera</taxon>
    </lineage>
</organism>
<evidence type="ECO:0000313" key="8">
    <source>
        <dbReference type="EMBL" id="KZT51829.1"/>
    </source>
</evidence>
<feature type="compositionally biased region" description="Gly residues" evidence="5">
    <location>
        <begin position="522"/>
        <end position="535"/>
    </location>
</feature>